<name>A0A6C0KLL4_9ZZZZ</name>
<evidence type="ECO:0000313" key="2">
    <source>
        <dbReference type="EMBL" id="QHU18183.1"/>
    </source>
</evidence>
<feature type="transmembrane region" description="Helical" evidence="1">
    <location>
        <begin position="69"/>
        <end position="86"/>
    </location>
</feature>
<dbReference type="AlphaFoldDB" id="A0A6C0KLL4"/>
<feature type="transmembrane region" description="Helical" evidence="1">
    <location>
        <begin position="21"/>
        <end position="39"/>
    </location>
</feature>
<keyword evidence="1" id="KW-0472">Membrane</keyword>
<reference evidence="2" key="1">
    <citation type="journal article" date="2020" name="Nature">
        <title>Giant virus diversity and host interactions through global metagenomics.</title>
        <authorList>
            <person name="Schulz F."/>
            <person name="Roux S."/>
            <person name="Paez-Espino D."/>
            <person name="Jungbluth S."/>
            <person name="Walsh D.A."/>
            <person name="Denef V.J."/>
            <person name="McMahon K.D."/>
            <person name="Konstantinidis K.T."/>
            <person name="Eloe-Fadrosh E.A."/>
            <person name="Kyrpides N.C."/>
            <person name="Woyke T."/>
        </authorList>
    </citation>
    <scope>NUCLEOTIDE SEQUENCE</scope>
    <source>
        <strain evidence="2">GVMAG-S-3300013006-138</strain>
    </source>
</reference>
<keyword evidence="1" id="KW-0812">Transmembrane</keyword>
<accession>A0A6C0KLL4</accession>
<keyword evidence="1" id="KW-1133">Transmembrane helix</keyword>
<sequence length="89" mass="10031">MVSGKQQEMPPVKSMTPSINYALKAKYAAYTTLVFFLVANPETYKLLQKFLGHWVDIASPGGCPTPTGFFLHTALFFVLLWSIMLFPRD</sequence>
<proteinExistence type="predicted"/>
<protein>
    <submittedName>
        <fullName evidence="2">Uncharacterized protein</fullName>
    </submittedName>
</protein>
<organism evidence="2">
    <name type="scientific">viral metagenome</name>
    <dbReference type="NCBI Taxonomy" id="1070528"/>
    <lineage>
        <taxon>unclassified sequences</taxon>
        <taxon>metagenomes</taxon>
        <taxon>organismal metagenomes</taxon>
    </lineage>
</organism>
<dbReference type="EMBL" id="MN740925">
    <property type="protein sequence ID" value="QHU18183.1"/>
    <property type="molecule type" value="Genomic_DNA"/>
</dbReference>
<evidence type="ECO:0000256" key="1">
    <source>
        <dbReference type="SAM" id="Phobius"/>
    </source>
</evidence>